<dbReference type="AlphaFoldDB" id="A0A1M4NG68"/>
<evidence type="ECO:0000313" key="1">
    <source>
        <dbReference type="EMBL" id="SFZ71046.1"/>
    </source>
</evidence>
<dbReference type="RefSeq" id="WP_104690062.1">
    <property type="nucleotide sequence ID" value="NZ_FZKM01000034.1"/>
</dbReference>
<dbReference type="Pfam" id="PF01856">
    <property type="entry name" value="HP_OMP"/>
    <property type="match status" value="1"/>
</dbReference>
<proteinExistence type="predicted"/>
<protein>
    <submittedName>
        <fullName evidence="1">OMP997</fullName>
    </submittedName>
</protein>
<sequence length="203" mass="23399">MVAVWRCLVWVLLGGGLQAKNLSYMSSSYQINHVFFNTKNTYGFMQGAALAWGYEINPNHTRAYARYYIFIDYGNILLKPHNTAQLNFFTYGVGGDLLLAYNKNPINSWALFMGLQMGASTWFYNHKVKDIVVNTWNAFSDLVFKPQRAYFRVAIRAGVQFRTIVTWHIVDVEAGIKVFLNPPESNSVAERNFVFFISHAWHF</sequence>
<reference evidence="1" key="1">
    <citation type="submission" date="2016-10" db="EMBL/GenBank/DDBJ databases">
        <title>Proteomic and phylogenetic analysis of the outer membrane protein repertoire of gastric Helicobacter species.</title>
        <authorList>
            <person name="Joosten M."/>
        </authorList>
    </citation>
    <scope>NUCLEOTIDE SEQUENCE</scope>
    <source>
        <strain evidence="1">CS1</strain>
    </source>
</reference>
<dbReference type="EMBL" id="LT633014">
    <property type="protein sequence ID" value="SFZ71046.1"/>
    <property type="molecule type" value="Genomic_DNA"/>
</dbReference>
<organism evidence="1">
    <name type="scientific">Helicobacter felis</name>
    <dbReference type="NCBI Taxonomy" id="214"/>
    <lineage>
        <taxon>Bacteria</taxon>
        <taxon>Pseudomonadati</taxon>
        <taxon>Campylobacterota</taxon>
        <taxon>Epsilonproteobacteria</taxon>
        <taxon>Campylobacterales</taxon>
        <taxon>Helicobacteraceae</taxon>
        <taxon>Helicobacter</taxon>
    </lineage>
</organism>
<gene>
    <name evidence="1" type="primary">omp997</name>
</gene>
<dbReference type="InterPro" id="IPR002718">
    <property type="entry name" value="OMP_Helicobacter"/>
</dbReference>
<accession>A0A1M4NG68</accession>
<name>A0A1M4NG68_HELFE</name>